<feature type="domain" description="N-acetyltransferase" evidence="1">
    <location>
        <begin position="4"/>
        <end position="140"/>
    </location>
</feature>
<evidence type="ECO:0000313" key="2">
    <source>
        <dbReference type="EMBL" id="KKB34331.1"/>
    </source>
</evidence>
<reference evidence="2" key="1">
    <citation type="submission" date="2015-02" db="EMBL/GenBank/DDBJ databases">
        <title>Genome Assembly of Bacillaceae bacterium MTCC 8252.</title>
        <authorList>
            <person name="Verma A."/>
            <person name="Khatri I."/>
            <person name="Mual P."/>
            <person name="Subramanian S."/>
            <person name="Krishnamurthi S."/>
        </authorList>
    </citation>
    <scope>NUCLEOTIDE SEQUENCE [LARGE SCALE GENOMIC DNA]</scope>
    <source>
        <strain evidence="2">MTCC 8252</strain>
    </source>
</reference>
<sequence length="188" mass="21302">MVHVTLVPHHPKYAEAMSHLSSAPQVKDALGLSDDQTSVEGTTSFIEFIIEQERAGTQYSRVILNEEKHLVGVITLKDINTDNKTSHIGTWIGYPYWGKGYNQLAKKEILYTAFTQLDLEYVFAGAQVSNIRSQKAQEKLPYIRLNVEKEFPEEHKKIEAQVKAECVLHVIEKEAFLKDYAHTANQSG</sequence>
<dbReference type="RefSeq" id="WP_040047881.1">
    <property type="nucleotide sequence ID" value="NZ_JWIR02000086.1"/>
</dbReference>
<dbReference type="OrthoDB" id="162775at2"/>
<proteinExistence type="predicted"/>
<dbReference type="Proteomes" id="UP000031563">
    <property type="component" value="Unassembled WGS sequence"/>
</dbReference>
<name>A0A0F5HM14_BACTR</name>
<protein>
    <submittedName>
        <fullName evidence="2">Ribosomal-protein-alanine acetyltransferase</fullName>
    </submittedName>
</protein>
<dbReference type="PANTHER" id="PTHR43792">
    <property type="entry name" value="GNAT FAMILY, PUTATIVE (AFU_ORTHOLOGUE AFUA_3G00765)-RELATED-RELATED"/>
    <property type="match status" value="1"/>
</dbReference>
<dbReference type="PANTHER" id="PTHR43792:SF1">
    <property type="entry name" value="N-ACETYLTRANSFERASE DOMAIN-CONTAINING PROTEIN"/>
    <property type="match status" value="1"/>
</dbReference>
<dbReference type="InterPro" id="IPR000182">
    <property type="entry name" value="GNAT_dom"/>
</dbReference>
<dbReference type="InterPro" id="IPR016181">
    <property type="entry name" value="Acyl_CoA_acyltransferase"/>
</dbReference>
<dbReference type="GO" id="GO:0016747">
    <property type="term" value="F:acyltransferase activity, transferring groups other than amino-acyl groups"/>
    <property type="evidence" value="ECO:0007669"/>
    <property type="project" value="InterPro"/>
</dbReference>
<dbReference type="Pfam" id="PF13302">
    <property type="entry name" value="Acetyltransf_3"/>
    <property type="match status" value="1"/>
</dbReference>
<dbReference type="STRING" id="1221996.QY95_03942"/>
<dbReference type="SUPFAM" id="SSF55729">
    <property type="entry name" value="Acyl-CoA N-acyltransferases (Nat)"/>
    <property type="match status" value="1"/>
</dbReference>
<accession>A0A0F5HM14</accession>
<organism evidence="2 3">
    <name type="scientific">Bacillus thermotolerans</name>
    <name type="common">Quasibacillus thermotolerans</name>
    <dbReference type="NCBI Taxonomy" id="1221996"/>
    <lineage>
        <taxon>Bacteria</taxon>
        <taxon>Bacillati</taxon>
        <taxon>Bacillota</taxon>
        <taxon>Bacilli</taxon>
        <taxon>Bacillales</taxon>
        <taxon>Bacillaceae</taxon>
        <taxon>Bacillus</taxon>
    </lineage>
</organism>
<evidence type="ECO:0000259" key="1">
    <source>
        <dbReference type="Pfam" id="PF13302"/>
    </source>
</evidence>
<keyword evidence="3" id="KW-1185">Reference proteome</keyword>
<dbReference type="Gene3D" id="3.40.630.30">
    <property type="match status" value="1"/>
</dbReference>
<gene>
    <name evidence="2" type="ORF">QY95_03942</name>
</gene>
<dbReference type="AlphaFoldDB" id="A0A0F5HM14"/>
<evidence type="ECO:0000313" key="3">
    <source>
        <dbReference type="Proteomes" id="UP000031563"/>
    </source>
</evidence>
<dbReference type="EMBL" id="JWIR02000086">
    <property type="protein sequence ID" value="KKB34331.1"/>
    <property type="molecule type" value="Genomic_DNA"/>
</dbReference>
<comment type="caution">
    <text evidence="2">The sequence shown here is derived from an EMBL/GenBank/DDBJ whole genome shotgun (WGS) entry which is preliminary data.</text>
</comment>
<dbReference type="InterPro" id="IPR051531">
    <property type="entry name" value="N-acetyltransferase"/>
</dbReference>